<evidence type="ECO:0000256" key="9">
    <source>
        <dbReference type="ARBA" id="ARBA00022909"/>
    </source>
</evidence>
<dbReference type="Proteomes" id="UP000596074">
    <property type="component" value="Chromosome"/>
</dbReference>
<keyword evidence="6" id="KW-0547">Nucleotide-binding</keyword>
<dbReference type="NCBIfam" id="TIGR01498">
    <property type="entry name" value="folK"/>
    <property type="match status" value="1"/>
</dbReference>
<comment type="similarity">
    <text evidence="2">Belongs to the HPPK family.</text>
</comment>
<gene>
    <name evidence="14" type="primary">folK</name>
    <name evidence="14" type="ORF">GJQ55_04580</name>
</gene>
<evidence type="ECO:0000313" key="14">
    <source>
        <dbReference type="EMBL" id="QQD23798.1"/>
    </source>
</evidence>
<dbReference type="InterPro" id="IPR035907">
    <property type="entry name" value="Hppk_sf"/>
</dbReference>
<dbReference type="GO" id="GO:0005524">
    <property type="term" value="F:ATP binding"/>
    <property type="evidence" value="ECO:0007669"/>
    <property type="project" value="UniProtKB-KW"/>
</dbReference>
<reference evidence="14 15" key="1">
    <citation type="submission" date="2019-11" db="EMBL/GenBank/DDBJ databases">
        <title>Venatorbacter sp. nov. a predator of Campylobacter and other Gram-negative bacteria.</title>
        <authorList>
            <person name="Saeedi A."/>
            <person name="Cummings N.J."/>
            <person name="Connerton I.F."/>
            <person name="Connerton P.L."/>
        </authorList>
    </citation>
    <scope>NUCLEOTIDE SEQUENCE [LARGE SCALE GENOMIC DNA]</scope>
    <source>
        <strain evidence="14">XL5</strain>
    </source>
</reference>
<dbReference type="AlphaFoldDB" id="A0A9X7UXF3"/>
<feature type="domain" description="7,8-dihydro-6-hydroxymethylpterin-pyrophosphokinase" evidence="13">
    <location>
        <begin position="69"/>
        <end position="165"/>
    </location>
</feature>
<organism evidence="14 15">
    <name type="scientific">Venatoribacter cucullus</name>
    <dbReference type="NCBI Taxonomy" id="2661630"/>
    <lineage>
        <taxon>Bacteria</taxon>
        <taxon>Pseudomonadati</taxon>
        <taxon>Pseudomonadota</taxon>
        <taxon>Gammaproteobacteria</taxon>
        <taxon>Oceanospirillales</taxon>
        <taxon>Oceanospirillaceae</taxon>
        <taxon>Venatoribacter</taxon>
    </lineage>
</organism>
<comment type="function">
    <text evidence="10">Catalyzes the transfer of pyrophosphate from adenosine triphosphate (ATP) to 6-hydroxymethyl-7,8-dihydropterin, an enzymatic step in folate biosynthesis pathway.</text>
</comment>
<evidence type="ECO:0000256" key="12">
    <source>
        <dbReference type="ARBA" id="ARBA00033413"/>
    </source>
</evidence>
<dbReference type="Gene3D" id="3.30.70.560">
    <property type="entry name" value="7,8-Dihydro-6-hydroxymethylpterin-pyrophosphokinase HPPK"/>
    <property type="match status" value="1"/>
</dbReference>
<name>A0A9X7UXF3_9GAMM</name>
<dbReference type="Pfam" id="PF01288">
    <property type="entry name" value="HPPK"/>
    <property type="match status" value="1"/>
</dbReference>
<evidence type="ECO:0000313" key="15">
    <source>
        <dbReference type="Proteomes" id="UP000596074"/>
    </source>
</evidence>
<evidence type="ECO:0000256" key="5">
    <source>
        <dbReference type="ARBA" id="ARBA00022679"/>
    </source>
</evidence>
<evidence type="ECO:0000256" key="3">
    <source>
        <dbReference type="ARBA" id="ARBA00013253"/>
    </source>
</evidence>
<protein>
    <recommendedName>
        <fullName evidence="4">2-amino-4-hydroxy-6-hydroxymethyldihydropteridine pyrophosphokinase</fullName>
        <ecNumber evidence="3">2.7.6.3</ecNumber>
    </recommendedName>
    <alternativeName>
        <fullName evidence="11">6-hydroxymethyl-7,8-dihydropterin pyrophosphokinase</fullName>
    </alternativeName>
    <alternativeName>
        <fullName evidence="12">7,8-dihydro-6-hydroxymethylpterin-pyrophosphokinase</fullName>
    </alternativeName>
</protein>
<dbReference type="EMBL" id="CP046056">
    <property type="protein sequence ID" value="QQD23798.1"/>
    <property type="molecule type" value="Genomic_DNA"/>
</dbReference>
<keyword evidence="9" id="KW-0289">Folate biosynthesis</keyword>
<dbReference type="SUPFAM" id="SSF55083">
    <property type="entry name" value="6-hydroxymethyl-7,8-dihydropterin pyrophosphokinase, HPPK"/>
    <property type="match status" value="1"/>
</dbReference>
<accession>A0A9X7UXF3</accession>
<dbReference type="PANTHER" id="PTHR43071">
    <property type="entry name" value="2-AMINO-4-HYDROXY-6-HYDROXYMETHYLDIHYDROPTERIDINE PYROPHOSPHOKINASE"/>
    <property type="match status" value="1"/>
</dbReference>
<dbReference type="EC" id="2.7.6.3" evidence="3"/>
<dbReference type="GO" id="GO:0046656">
    <property type="term" value="P:folic acid biosynthetic process"/>
    <property type="evidence" value="ECO:0007669"/>
    <property type="project" value="UniProtKB-KW"/>
</dbReference>
<evidence type="ECO:0000259" key="13">
    <source>
        <dbReference type="Pfam" id="PF01288"/>
    </source>
</evidence>
<evidence type="ECO:0000256" key="6">
    <source>
        <dbReference type="ARBA" id="ARBA00022741"/>
    </source>
</evidence>
<evidence type="ECO:0000256" key="1">
    <source>
        <dbReference type="ARBA" id="ARBA00005051"/>
    </source>
</evidence>
<evidence type="ECO:0000256" key="2">
    <source>
        <dbReference type="ARBA" id="ARBA00005810"/>
    </source>
</evidence>
<dbReference type="KEGG" id="vcw:GJQ55_04580"/>
<keyword evidence="15" id="KW-1185">Reference proteome</keyword>
<keyword evidence="7" id="KW-0418">Kinase</keyword>
<comment type="pathway">
    <text evidence="1">Cofactor biosynthesis; tetrahydrofolate biosynthesis; 2-amino-4-hydroxy-6-hydroxymethyl-7,8-dihydropteridine diphosphate from 7,8-dihydroneopterin triphosphate: step 4/4.</text>
</comment>
<evidence type="ECO:0000256" key="4">
    <source>
        <dbReference type="ARBA" id="ARBA00016218"/>
    </source>
</evidence>
<evidence type="ECO:0000256" key="7">
    <source>
        <dbReference type="ARBA" id="ARBA00022777"/>
    </source>
</evidence>
<proteinExistence type="inferred from homology"/>
<keyword evidence="5 14" id="KW-0808">Transferase</keyword>
<keyword evidence="8" id="KW-0067">ATP-binding</keyword>
<dbReference type="GO" id="GO:0003848">
    <property type="term" value="F:2-amino-4-hydroxy-6-hydroxymethyldihydropteridine diphosphokinase activity"/>
    <property type="evidence" value="ECO:0007669"/>
    <property type="project" value="UniProtKB-EC"/>
</dbReference>
<dbReference type="PANTHER" id="PTHR43071:SF1">
    <property type="entry name" value="2-AMINO-4-HYDROXY-6-HYDROXYMETHYLDIHYDROPTERIDINE PYROPHOSPHOKINASE"/>
    <property type="match status" value="1"/>
</dbReference>
<dbReference type="InterPro" id="IPR000550">
    <property type="entry name" value="Hppk"/>
</dbReference>
<evidence type="ECO:0000256" key="10">
    <source>
        <dbReference type="ARBA" id="ARBA00029409"/>
    </source>
</evidence>
<sequence>MTPPCTIINEAIIKPAGQIKTNDRGGISHFFPNWPQPQAGLCLDSLRCNTDADACFFLTDKYCMRCYLLGLGSNLEPHKHLPGAITELAHLGRITAQSPVVTTAPVGDTFHHEFCNQLLVLESDLLPGPLKQRLQHIEVKLGREPKNPGRKTKDRTIDIDILATANTAEECRQATLEEPYYLRVQQQWQAL</sequence>
<evidence type="ECO:0000256" key="8">
    <source>
        <dbReference type="ARBA" id="ARBA00022840"/>
    </source>
</evidence>
<dbReference type="GO" id="GO:0016301">
    <property type="term" value="F:kinase activity"/>
    <property type="evidence" value="ECO:0007669"/>
    <property type="project" value="UniProtKB-KW"/>
</dbReference>
<evidence type="ECO:0000256" key="11">
    <source>
        <dbReference type="ARBA" id="ARBA00029766"/>
    </source>
</evidence>